<keyword evidence="2" id="KW-1185">Reference proteome</keyword>
<comment type="caution">
    <text evidence="1">The sequence shown here is derived from an EMBL/GenBank/DDBJ whole genome shotgun (WGS) entry which is preliminary data.</text>
</comment>
<evidence type="ECO:0000313" key="1">
    <source>
        <dbReference type="EMBL" id="GAA2007274.1"/>
    </source>
</evidence>
<dbReference type="Proteomes" id="UP001499854">
    <property type="component" value="Unassembled WGS sequence"/>
</dbReference>
<dbReference type="EMBL" id="BAAAQM010000096">
    <property type="protein sequence ID" value="GAA2007274.1"/>
    <property type="molecule type" value="Genomic_DNA"/>
</dbReference>
<reference evidence="1 2" key="1">
    <citation type="journal article" date="2019" name="Int. J. Syst. Evol. Microbiol.">
        <title>The Global Catalogue of Microorganisms (GCM) 10K type strain sequencing project: providing services to taxonomists for standard genome sequencing and annotation.</title>
        <authorList>
            <consortium name="The Broad Institute Genomics Platform"/>
            <consortium name="The Broad Institute Genome Sequencing Center for Infectious Disease"/>
            <person name="Wu L."/>
            <person name="Ma J."/>
        </authorList>
    </citation>
    <scope>NUCLEOTIDE SEQUENCE [LARGE SCALE GENOMIC DNA]</scope>
    <source>
        <strain evidence="1 2">JCM 16013</strain>
    </source>
</reference>
<evidence type="ECO:0008006" key="3">
    <source>
        <dbReference type="Google" id="ProtNLM"/>
    </source>
</evidence>
<name>A0ABN2TF81_9ACTN</name>
<proteinExistence type="predicted"/>
<sequence>MRNLTLTCGAGPARAYIEQLMPHIPNGAIRPGRVCDRTVPLEQVAEGYRLMNDREALKVVIRP</sequence>
<protein>
    <recommendedName>
        <fullName evidence="3">Alcohol dehydrogenase</fullName>
    </recommendedName>
</protein>
<dbReference type="Gene3D" id="3.90.180.10">
    <property type="entry name" value="Medium-chain alcohol dehydrogenases, catalytic domain"/>
    <property type="match status" value="1"/>
</dbReference>
<organism evidence="1 2">
    <name type="scientific">Catenulispora subtropica</name>
    <dbReference type="NCBI Taxonomy" id="450798"/>
    <lineage>
        <taxon>Bacteria</taxon>
        <taxon>Bacillati</taxon>
        <taxon>Actinomycetota</taxon>
        <taxon>Actinomycetes</taxon>
        <taxon>Catenulisporales</taxon>
        <taxon>Catenulisporaceae</taxon>
        <taxon>Catenulispora</taxon>
    </lineage>
</organism>
<dbReference type="Gene3D" id="3.40.50.720">
    <property type="entry name" value="NAD(P)-binding Rossmann-like Domain"/>
    <property type="match status" value="1"/>
</dbReference>
<accession>A0ABN2TF81</accession>
<gene>
    <name evidence="1" type="ORF">GCM10009838_86990</name>
</gene>
<evidence type="ECO:0000313" key="2">
    <source>
        <dbReference type="Proteomes" id="UP001499854"/>
    </source>
</evidence>